<keyword evidence="1" id="KW-0732">Signal</keyword>
<evidence type="ECO:0000256" key="1">
    <source>
        <dbReference type="SAM" id="SignalP"/>
    </source>
</evidence>
<evidence type="ECO:0000313" key="3">
    <source>
        <dbReference type="Proteomes" id="UP000602284"/>
    </source>
</evidence>
<accession>A0ABS1J652</accession>
<dbReference type="PROSITE" id="PS51257">
    <property type="entry name" value="PROKAR_LIPOPROTEIN"/>
    <property type="match status" value="1"/>
</dbReference>
<reference evidence="2 3" key="1">
    <citation type="submission" date="2021-01" db="EMBL/GenBank/DDBJ databases">
        <title>Tumebacillus sp. strain ITR2 16S ribosomal RNA gene Genome sequencing and assembly.</title>
        <authorList>
            <person name="Kang M."/>
        </authorList>
    </citation>
    <scope>NUCLEOTIDE SEQUENCE [LARGE SCALE GENOMIC DNA]</scope>
    <source>
        <strain evidence="2 3">ITR2</strain>
    </source>
</reference>
<dbReference type="EMBL" id="JAEQNB010000001">
    <property type="protein sequence ID" value="MBL0385702.1"/>
    <property type="molecule type" value="Genomic_DNA"/>
</dbReference>
<feature type="signal peptide" evidence="1">
    <location>
        <begin position="1"/>
        <end position="20"/>
    </location>
</feature>
<proteinExistence type="predicted"/>
<organism evidence="2 3">
    <name type="scientific">Tumebacillus amylolyticus</name>
    <dbReference type="NCBI Taxonomy" id="2801339"/>
    <lineage>
        <taxon>Bacteria</taxon>
        <taxon>Bacillati</taxon>
        <taxon>Bacillota</taxon>
        <taxon>Bacilli</taxon>
        <taxon>Bacillales</taxon>
        <taxon>Alicyclobacillaceae</taxon>
        <taxon>Tumebacillus</taxon>
    </lineage>
</organism>
<sequence>MFPRKCFFLFIMLTVSLALSGCNMPWLTKKEFQPYVVTKGDDGVTDLQTSRVQKILDEDHLLQTVGNEYGFPYQDTVHVQLASGDEGYRKLLTRVGKSQDTLDREVKFTDASVYGNNISINLDKRKSDTDVRSTLAHELTHILFNQNNVKIPSWVNEGLAQRLGMAEEVRDQPQVVREGQPLKVLSHVLQNKQEQGNLQLLVDNLETIHTMSSTFNVEWLDYLAVRNLWEQQGAEKFRDYLQKCVPSLKLQSDPFKSVFGMEQDQFESAFNAQLDEELKLPDHGVDLAFNVTEKNAGKLLIREAGAQDYNVFDLVQGANQVRVLPDNTVEGLKLLRTYTGKAEPKPNVLFLMVYLDKPMEVDGKLVKTYGFAIARYFGRYYFLNSFLNVEGESSKTGRDLKLSGLELTSVQMVK</sequence>
<keyword evidence="3" id="KW-1185">Reference proteome</keyword>
<evidence type="ECO:0008006" key="4">
    <source>
        <dbReference type="Google" id="ProtNLM"/>
    </source>
</evidence>
<evidence type="ECO:0000313" key="2">
    <source>
        <dbReference type="EMBL" id="MBL0385702.1"/>
    </source>
</evidence>
<name>A0ABS1J652_9BACL</name>
<dbReference type="RefSeq" id="WP_201631147.1">
    <property type="nucleotide sequence ID" value="NZ_JAEQNB010000001.1"/>
</dbReference>
<feature type="chain" id="PRO_5047250302" description="Peptidase MA-like domain-containing protein" evidence="1">
    <location>
        <begin position="21"/>
        <end position="414"/>
    </location>
</feature>
<dbReference type="Proteomes" id="UP000602284">
    <property type="component" value="Unassembled WGS sequence"/>
</dbReference>
<comment type="caution">
    <text evidence="2">The sequence shown here is derived from an EMBL/GenBank/DDBJ whole genome shotgun (WGS) entry which is preliminary data.</text>
</comment>
<protein>
    <recommendedName>
        <fullName evidence="4">Peptidase MA-like domain-containing protein</fullName>
    </recommendedName>
</protein>
<gene>
    <name evidence="2" type="ORF">JJB07_03475</name>
</gene>